<protein>
    <submittedName>
        <fullName evidence="1">DELLA protein GAI1</fullName>
    </submittedName>
</protein>
<proteinExistence type="predicted"/>
<sequence length="695" mass="76470">MSCSCCLLILWCLCLVTSISYFSRFAIYFSHKILSPLTRSLSSLEELRTQRLVKNQAHLAQSPIIPRFKHSDLRVSQKLPLLPKSPNPQNPNSHDRDMKREHHQHYPPPPHQDTFCGGGGGGGDDGVGSSSGGGGSGKPKTWEEDAGVDELLAVLGYKVKASDMADVAQKLEQLEEVMGHAQEDGLSHLAFDTVHYNPSDLSSWLESMITELNPLPEFPPPVDDPFLAAIESSSTVTSVDTQNQYNQQNPYGRIFQDSSSDYDLKAIPGKAVYSQIQPPNKRFKPSSPSSSSSVTSSMPLGMWAESIEPTRPMVLVDSQENGIRLVHTLMACAEAVQQDNVKLAEALVKQIGFLAVSQAGTMRKVATYFAEALARRIYRLYPQNPQDSAFSDHLQIHFYETCPYLKFAHFTANQAILEAFATKKRVHVIDFSMKQGMQWPALMQALALRPGGPPTFRLTGIGPPSHDNTDHLQEVGWKLAQLAETIHVEFEFRGFVANSLADLDASMLDLREGEAVAVNSVFEFHQLLARPGAIEKVLSAVKEMKPEILTVVEQEANHNGPVFLDRFTESLHYYSTLFDSLEGCGGGGGGSPSPAVNNQDKVMSEVYLGRQICNVVACEGSDRVERHETLAQWRARFGSAGFESVHLGSNAFKQASMLLALFNGGDGYRVEENGGCLMLGWQTRPLIATSAWKLS</sequence>
<dbReference type="EMBL" id="CM045769">
    <property type="protein sequence ID" value="KAI7995870.1"/>
    <property type="molecule type" value="Genomic_DNA"/>
</dbReference>
<name>A0ACC0G484_9ERIC</name>
<keyword evidence="2" id="KW-1185">Reference proteome</keyword>
<comment type="caution">
    <text evidence="1">The sequence shown here is derived from an EMBL/GenBank/DDBJ whole genome shotgun (WGS) entry which is preliminary data.</text>
</comment>
<organism evidence="1 2">
    <name type="scientific">Camellia lanceoleosa</name>
    <dbReference type="NCBI Taxonomy" id="1840588"/>
    <lineage>
        <taxon>Eukaryota</taxon>
        <taxon>Viridiplantae</taxon>
        <taxon>Streptophyta</taxon>
        <taxon>Embryophyta</taxon>
        <taxon>Tracheophyta</taxon>
        <taxon>Spermatophyta</taxon>
        <taxon>Magnoliopsida</taxon>
        <taxon>eudicotyledons</taxon>
        <taxon>Gunneridae</taxon>
        <taxon>Pentapetalae</taxon>
        <taxon>asterids</taxon>
        <taxon>Ericales</taxon>
        <taxon>Theaceae</taxon>
        <taxon>Camellia</taxon>
    </lineage>
</organism>
<evidence type="ECO:0000313" key="2">
    <source>
        <dbReference type="Proteomes" id="UP001060215"/>
    </source>
</evidence>
<evidence type="ECO:0000313" key="1">
    <source>
        <dbReference type="EMBL" id="KAI7995870.1"/>
    </source>
</evidence>
<dbReference type="Proteomes" id="UP001060215">
    <property type="component" value="Chromosome 12"/>
</dbReference>
<accession>A0ACC0G484</accession>
<reference evidence="1 2" key="1">
    <citation type="journal article" date="2022" name="Plant J.">
        <title>Chromosome-level genome of Camellia lanceoleosa provides a valuable resource for understanding genome evolution and self-incompatibility.</title>
        <authorList>
            <person name="Gong W."/>
            <person name="Xiao S."/>
            <person name="Wang L."/>
            <person name="Liao Z."/>
            <person name="Chang Y."/>
            <person name="Mo W."/>
            <person name="Hu G."/>
            <person name="Li W."/>
            <person name="Zhao G."/>
            <person name="Zhu H."/>
            <person name="Hu X."/>
            <person name="Ji K."/>
            <person name="Xiang X."/>
            <person name="Song Q."/>
            <person name="Yuan D."/>
            <person name="Jin S."/>
            <person name="Zhang L."/>
        </authorList>
    </citation>
    <scope>NUCLEOTIDE SEQUENCE [LARGE SCALE GENOMIC DNA]</scope>
    <source>
        <strain evidence="1">SQ_2022a</strain>
    </source>
</reference>
<gene>
    <name evidence="1" type="ORF">LOK49_LG11G00745</name>
</gene>